<proteinExistence type="predicted"/>
<sequence>MSGPPVPKSDPRLYKKNIRTDESTGRRRASGAHAVSAPPPCTGCRRRLRHAMVLSSIS</sequence>
<accession>A0AA35XZ89</accession>
<evidence type="ECO:0000313" key="2">
    <source>
        <dbReference type="EMBL" id="CAI8853576.1"/>
    </source>
</evidence>
<feature type="region of interest" description="Disordered" evidence="1">
    <location>
        <begin position="1"/>
        <end position="42"/>
    </location>
</feature>
<protein>
    <submittedName>
        <fullName evidence="2">Uncharacterized protein</fullName>
    </submittedName>
</protein>
<evidence type="ECO:0000313" key="3">
    <source>
        <dbReference type="Proteomes" id="UP001158598"/>
    </source>
</evidence>
<feature type="compositionally biased region" description="Basic and acidic residues" evidence="1">
    <location>
        <begin position="9"/>
        <end position="25"/>
    </location>
</feature>
<dbReference type="AlphaFoldDB" id="A0AA35XZ89"/>
<dbReference type="EMBL" id="OX458332">
    <property type="protein sequence ID" value="CAI8853576.1"/>
    <property type="molecule type" value="Genomic_DNA"/>
</dbReference>
<evidence type="ECO:0000256" key="1">
    <source>
        <dbReference type="SAM" id="MobiDB-lite"/>
    </source>
</evidence>
<reference evidence="2" key="1">
    <citation type="submission" date="2023-03" db="EMBL/GenBank/DDBJ databases">
        <authorList>
            <person name="Pearce D."/>
        </authorList>
    </citation>
    <scope>NUCLEOTIDE SEQUENCE</scope>
    <source>
        <strain evidence="2">Mc</strain>
    </source>
</reference>
<name>A0AA35XZ89_METCP</name>
<organism evidence="2 3">
    <name type="scientific">Methylococcus capsulatus</name>
    <dbReference type="NCBI Taxonomy" id="414"/>
    <lineage>
        <taxon>Bacteria</taxon>
        <taxon>Pseudomonadati</taxon>
        <taxon>Pseudomonadota</taxon>
        <taxon>Gammaproteobacteria</taxon>
        <taxon>Methylococcales</taxon>
        <taxon>Methylococcaceae</taxon>
        <taxon>Methylococcus</taxon>
    </lineage>
</organism>
<gene>
    <name evidence="2" type="ORF">MCNOR_2549</name>
</gene>
<dbReference type="Proteomes" id="UP001158598">
    <property type="component" value="Chromosome"/>
</dbReference>